<evidence type="ECO:0000256" key="2">
    <source>
        <dbReference type="ARBA" id="ARBA00023134"/>
    </source>
</evidence>
<feature type="domain" description="SRP54-type proteins GTP-binding" evidence="4">
    <location>
        <begin position="338"/>
        <end position="490"/>
    </location>
</feature>
<dbReference type="EMBL" id="QDKL01000002">
    <property type="protein sequence ID" value="RZF21982.1"/>
    <property type="molecule type" value="Genomic_DNA"/>
</dbReference>
<evidence type="ECO:0000313" key="5">
    <source>
        <dbReference type="EMBL" id="RZF21982.1"/>
    </source>
</evidence>
<keyword evidence="3" id="KW-0175">Coiled coil</keyword>
<dbReference type="Gene3D" id="3.40.50.300">
    <property type="entry name" value="P-loop containing nucleotide triphosphate hydrolases"/>
    <property type="match status" value="1"/>
</dbReference>
<dbReference type="InterPro" id="IPR027417">
    <property type="entry name" value="P-loop_NTPase"/>
</dbReference>
<evidence type="ECO:0000256" key="1">
    <source>
        <dbReference type="ARBA" id="ARBA00022741"/>
    </source>
</evidence>
<keyword evidence="6" id="KW-1185">Reference proteome</keyword>
<gene>
    <name evidence="5" type="ORF">DAY19_09865</name>
</gene>
<feature type="coiled-coil region" evidence="3">
    <location>
        <begin position="198"/>
        <end position="225"/>
    </location>
</feature>
<organism evidence="5 6">
    <name type="scientific">Halobacteriovorax vibrionivorans</name>
    <dbReference type="NCBI Taxonomy" id="2152716"/>
    <lineage>
        <taxon>Bacteria</taxon>
        <taxon>Pseudomonadati</taxon>
        <taxon>Bdellovibrionota</taxon>
        <taxon>Bacteriovoracia</taxon>
        <taxon>Bacteriovoracales</taxon>
        <taxon>Halobacteriovoraceae</taxon>
        <taxon>Halobacteriovorax</taxon>
    </lineage>
</organism>
<keyword evidence="2" id="KW-0342">GTP-binding</keyword>
<proteinExistence type="predicted"/>
<dbReference type="InterPro" id="IPR000897">
    <property type="entry name" value="SRP54_GTPase_dom"/>
</dbReference>
<comment type="caution">
    <text evidence="5">The sequence shown here is derived from an EMBL/GenBank/DDBJ whole genome shotgun (WGS) entry which is preliminary data.</text>
</comment>
<evidence type="ECO:0000259" key="4">
    <source>
        <dbReference type="SMART" id="SM00962"/>
    </source>
</evidence>
<protein>
    <recommendedName>
        <fullName evidence="4">SRP54-type proteins GTP-binding domain-containing protein</fullName>
    </recommendedName>
</protein>
<accession>A0ABY0IL04</accession>
<sequence length="491" mass="54864">MYVRKFEADSLDEALANIKAELGPDAIILKTQTNKGIKGAFKKKKIEITAAISEKNYTKKAQVDSVLNPEQKDSFYQNNSSYIANMINSHDQHKQNQGTNENPMAGYGSLGLNKSVNSLEEKSTSNSASGLDDFLSSIDREEVKKATANADSENFNDFLNGDFSLDDEIEVEEPKVAQARPAMQDNYVTGPSTPSINNEEVNHLIDSQRNKIDDLEKKIYELTQSVQGMTKPQALGVKEMVTIFRSLDIEERYIQKIVRKANFDLSDDDKENPDTVFEFALKEMMGEVKTAMPLFSSVDNEASKTVTVLISDATCGQSSMLTKLSALKDDSVIIRNKGKVGYKDNTSFSEKFFNVESNVCETISEIVAQTRKSIETKKNVFIDYKATNQEINEIKKFVDGLRRSFENVEVLICLSGINTELYNRKVLNRYANIANGLVVTHLDQCLNYGSLFNLAIDFNSLPYKFFGTGEIVPDDLEAATAERILAGIFKL</sequence>
<evidence type="ECO:0000313" key="6">
    <source>
        <dbReference type="Proteomes" id="UP000443582"/>
    </source>
</evidence>
<dbReference type="SMART" id="SM00962">
    <property type="entry name" value="SRP54"/>
    <property type="match status" value="1"/>
</dbReference>
<name>A0ABY0IL04_9BACT</name>
<evidence type="ECO:0000256" key="3">
    <source>
        <dbReference type="SAM" id="Coils"/>
    </source>
</evidence>
<dbReference type="RefSeq" id="WP_115361922.1">
    <property type="nucleotide sequence ID" value="NZ_QDKL01000002.1"/>
</dbReference>
<keyword evidence="1" id="KW-0547">Nucleotide-binding</keyword>
<reference evidence="6" key="1">
    <citation type="journal article" date="2019" name="Int. J. Syst. Evol. Microbiol.">
        <title>Halobacteriovorax valvorus sp. nov., a novel prokaryotic predator isolated from coastal seawater of China.</title>
        <authorList>
            <person name="Chen M.-X."/>
        </authorList>
    </citation>
    <scope>NUCLEOTIDE SEQUENCE [LARGE SCALE GENOMIC DNA]</scope>
    <source>
        <strain evidence="6">BL9</strain>
    </source>
</reference>
<dbReference type="Proteomes" id="UP000443582">
    <property type="component" value="Unassembled WGS sequence"/>
</dbReference>